<keyword evidence="2" id="KW-0472">Membrane</keyword>
<reference evidence="3 4" key="1">
    <citation type="journal article" date="2014" name="PLoS Genet.">
        <title>The Genome of Spironucleus salmonicida Highlights a Fish Pathogen Adapted to Fluctuating Environments.</title>
        <authorList>
            <person name="Xu F."/>
            <person name="Jerlstrom-Hultqvist J."/>
            <person name="Einarsson E."/>
            <person name="Astvaldsson A."/>
            <person name="Svard S.G."/>
            <person name="Andersson J.O."/>
        </authorList>
    </citation>
    <scope>NUCLEOTIDE SEQUENCE</scope>
    <source>
        <strain evidence="4">ATCC 50377</strain>
    </source>
</reference>
<evidence type="ECO:0000256" key="2">
    <source>
        <dbReference type="SAM" id="Phobius"/>
    </source>
</evidence>
<keyword evidence="2 3" id="KW-0812">Transmembrane</keyword>
<gene>
    <name evidence="3" type="ORF">SS50377_18802</name>
    <name evidence="4" type="ORF">SS50377_23109</name>
</gene>
<keyword evidence="2" id="KW-1133">Transmembrane helix</keyword>
<keyword evidence="5" id="KW-1185">Reference proteome</keyword>
<feature type="compositionally biased region" description="Basic residues" evidence="1">
    <location>
        <begin position="258"/>
        <end position="269"/>
    </location>
</feature>
<dbReference type="AlphaFoldDB" id="V6LDH5"/>
<feature type="transmembrane region" description="Helical" evidence="2">
    <location>
        <begin position="590"/>
        <end position="615"/>
    </location>
</feature>
<evidence type="ECO:0000256" key="1">
    <source>
        <dbReference type="SAM" id="MobiDB-lite"/>
    </source>
</evidence>
<evidence type="ECO:0000313" key="3">
    <source>
        <dbReference type="EMBL" id="EST41716.1"/>
    </source>
</evidence>
<sequence length="727" mass="83300">MDTVEFYLEVDVGTLKISDLKKGITLLGGVIPQGSVLKKNLIDILQSAKDQYMINKSAGNATFNSPQKLSQTFGSQDPEVPPVVELYQAPKQAQQQDLTLNAFQITGQNLLGNEIIKSKLKQEYKDISSEIKPTRALKPPKGIERTPQMEVSKKQQEEKVDLETFVQANQSKQSIQQSQYNRNSSVHGSNFDFTTNFTNADLGKTGNTTISEEYRKTQQAIEDIHKDIRSVLDIASPVRIVKSVHEPSQTQSPDKPVKKPKKNPKKKINKGPPKYIQAPEQNVASCLKESDLNFSLQARNQHDALFSPEQTKSVKVSQLPFKSFVFTSKYNIYILINSTFFLLILSTVIINYLNNEAVIKVPILTGLLTRIFAFVLPRNKIDSSHSLTSTQPTNCPQFAICNEYNEFISCQNEYLKIKEFQSSKYTDLQFKFNNYFYNIRQNLLHSLGSDNFPVETYSLFKCIYNSEDSVIINEAFIRSKSKISKLIKTSYSKSLSAYKLELDCIINSKCTHKHKPISYTQFLFSVEDVFPNIKEKIYYLYSQKQLPSDLELVEINDSLFISVSAEQVYPNFSYLHSKFINFIIHPLKSLFFISIKLAIFGVAFFFLFKFFLYIYEKRILEKSVSFLLHLKKNHKTGDNTTYSIKSGQLMSQVFKTTMVPDFIIEMIWNDVEKMLLVNKNVECNYSRNVFGEVETAFYYGNYVDGVEWSGVKGVLNDDEESTHTIEY</sequence>
<name>V6LDH5_9EUKA</name>
<protein>
    <submittedName>
        <fullName evidence="3">Transmembrane domain-containing protein</fullName>
    </submittedName>
</protein>
<dbReference type="VEuPathDB" id="GiardiaDB:SS50377_23109"/>
<feature type="region of interest" description="Disordered" evidence="1">
    <location>
        <begin position="242"/>
        <end position="276"/>
    </location>
</feature>
<feature type="transmembrane region" description="Helical" evidence="2">
    <location>
        <begin position="359"/>
        <end position="376"/>
    </location>
</feature>
<dbReference type="Proteomes" id="UP000018208">
    <property type="component" value="Unassembled WGS sequence"/>
</dbReference>
<evidence type="ECO:0000313" key="5">
    <source>
        <dbReference type="Proteomes" id="UP000018208"/>
    </source>
</evidence>
<feature type="transmembrane region" description="Helical" evidence="2">
    <location>
        <begin position="332"/>
        <end position="353"/>
    </location>
</feature>
<feature type="region of interest" description="Disordered" evidence="1">
    <location>
        <begin position="137"/>
        <end position="156"/>
    </location>
</feature>
<dbReference type="EMBL" id="AUWU02000003">
    <property type="protein sequence ID" value="KAH0575476.1"/>
    <property type="molecule type" value="Genomic_DNA"/>
</dbReference>
<organism evidence="3">
    <name type="scientific">Spironucleus salmonicida</name>
    <dbReference type="NCBI Taxonomy" id="348837"/>
    <lineage>
        <taxon>Eukaryota</taxon>
        <taxon>Metamonada</taxon>
        <taxon>Diplomonadida</taxon>
        <taxon>Hexamitidae</taxon>
        <taxon>Hexamitinae</taxon>
        <taxon>Spironucleus</taxon>
    </lineage>
</organism>
<evidence type="ECO:0000313" key="4">
    <source>
        <dbReference type="EMBL" id="KAH0575476.1"/>
    </source>
</evidence>
<proteinExistence type="predicted"/>
<reference evidence="4" key="2">
    <citation type="submission" date="2020-12" db="EMBL/GenBank/DDBJ databases">
        <title>New Spironucleus salmonicida genome in near-complete chromosomes.</title>
        <authorList>
            <person name="Xu F."/>
            <person name="Kurt Z."/>
            <person name="Jimenez-Gonzalez A."/>
            <person name="Astvaldsson A."/>
            <person name="Andersson J.O."/>
            <person name="Svard S.G."/>
        </authorList>
    </citation>
    <scope>NUCLEOTIDE SEQUENCE</scope>
    <source>
        <strain evidence="4">ATCC 50377</strain>
    </source>
</reference>
<dbReference type="EMBL" id="KI546168">
    <property type="protein sequence ID" value="EST41716.1"/>
    <property type="molecule type" value="Genomic_DNA"/>
</dbReference>
<accession>V6LDH5</accession>